<keyword evidence="4 6" id="KW-1133">Transmembrane helix</keyword>
<dbReference type="GeneTree" id="ENSGT00530000063715"/>
<evidence type="ECO:0000313" key="10">
    <source>
        <dbReference type="Proteomes" id="UP000694569"/>
    </source>
</evidence>
<feature type="domain" description="EXPERA" evidence="8">
    <location>
        <begin position="49"/>
        <end position="194"/>
    </location>
</feature>
<feature type="transmembrane region" description="Helical" evidence="7">
    <location>
        <begin position="108"/>
        <end position="131"/>
    </location>
</feature>
<comment type="subcellular location">
    <subcellularLocation>
        <location evidence="1">Membrane</location>
        <topology evidence="1">Multi-pass membrane protein</topology>
    </subcellularLocation>
</comment>
<evidence type="ECO:0000256" key="5">
    <source>
        <dbReference type="ARBA" id="ARBA00023136"/>
    </source>
</evidence>
<proteinExistence type="inferred from homology"/>
<evidence type="ECO:0000259" key="8">
    <source>
        <dbReference type="PROSITE" id="PS51751"/>
    </source>
</evidence>
<dbReference type="GO" id="GO:0016125">
    <property type="term" value="P:sterol metabolic process"/>
    <property type="evidence" value="ECO:0007669"/>
    <property type="project" value="InterPro"/>
</dbReference>
<gene>
    <name evidence="9" type="primary">EBPL</name>
</gene>
<accession>A0A8C5M051</accession>
<feature type="transmembrane region" description="Helical" evidence="7">
    <location>
        <begin position="51"/>
        <end position="76"/>
    </location>
</feature>
<dbReference type="AlphaFoldDB" id="A0A8C5M051"/>
<feature type="transmembrane region" description="Helical" evidence="7">
    <location>
        <begin position="176"/>
        <end position="195"/>
    </location>
</feature>
<reference evidence="9" key="1">
    <citation type="submission" date="2025-08" db="UniProtKB">
        <authorList>
            <consortium name="Ensembl"/>
        </authorList>
    </citation>
    <scope>IDENTIFICATION</scope>
</reference>
<dbReference type="Ensembl" id="ENSLLET00000004977.1">
    <property type="protein sequence ID" value="ENSLLEP00000004765.1"/>
    <property type="gene ID" value="ENSLLEG00000003054.1"/>
</dbReference>
<protein>
    <submittedName>
        <fullName evidence="9">EBP like</fullName>
    </submittedName>
</protein>
<evidence type="ECO:0000256" key="1">
    <source>
        <dbReference type="ARBA" id="ARBA00004141"/>
    </source>
</evidence>
<keyword evidence="5 6" id="KW-0472">Membrane</keyword>
<evidence type="ECO:0000256" key="7">
    <source>
        <dbReference type="SAM" id="Phobius"/>
    </source>
</evidence>
<evidence type="ECO:0000256" key="4">
    <source>
        <dbReference type="ARBA" id="ARBA00022989"/>
    </source>
</evidence>
<evidence type="ECO:0000256" key="3">
    <source>
        <dbReference type="ARBA" id="ARBA00022692"/>
    </source>
</evidence>
<evidence type="ECO:0000313" key="9">
    <source>
        <dbReference type="Ensembl" id="ENSLLEP00000004765.1"/>
    </source>
</evidence>
<evidence type="ECO:0000256" key="6">
    <source>
        <dbReference type="PROSITE-ProRule" id="PRU01087"/>
    </source>
</evidence>
<dbReference type="GO" id="GO:0016020">
    <property type="term" value="C:membrane"/>
    <property type="evidence" value="ECO:0007669"/>
    <property type="project" value="UniProtKB-SubCell"/>
</dbReference>
<feature type="transmembrane region" description="Helical" evidence="7">
    <location>
        <begin position="20"/>
        <end position="39"/>
    </location>
</feature>
<dbReference type="Proteomes" id="UP000694569">
    <property type="component" value="Unplaced"/>
</dbReference>
<evidence type="ECO:0000256" key="2">
    <source>
        <dbReference type="ARBA" id="ARBA00008337"/>
    </source>
</evidence>
<comment type="similarity">
    <text evidence="2">Belongs to the EBP family.</text>
</comment>
<dbReference type="Pfam" id="PF05241">
    <property type="entry name" value="EBP"/>
    <property type="match status" value="1"/>
</dbReference>
<dbReference type="GO" id="GO:0005783">
    <property type="term" value="C:endoplasmic reticulum"/>
    <property type="evidence" value="ECO:0007669"/>
    <property type="project" value="TreeGrafter"/>
</dbReference>
<keyword evidence="10" id="KW-1185">Reference proteome</keyword>
<name>A0A8C5M051_9ANUR</name>
<dbReference type="InterPro" id="IPR033118">
    <property type="entry name" value="EXPERA"/>
</dbReference>
<dbReference type="PANTHER" id="PTHR14207">
    <property type="entry name" value="STEROL ISOMERASE"/>
    <property type="match status" value="1"/>
</dbReference>
<sequence>MAANSASSGAEEEPTLFSQVTVYSLAACAAQLVVGYALAQHLGRKCTSRDRWTLVWLFYDAIVHFTLEGPFVYLSLVGTVATSNSMMASVWKEYGKADSRWLHSDPTIVSLELLTVVLDGLLAVVVIYAIIKDKHYRHFAQIILCVCELYGGWMTFCPDWLLGSPSLNTSNWFHLWIYLVFFNGIWVVIPGLLLWQSWHDIKKMHDAKPNKGKKSR</sequence>
<dbReference type="OrthoDB" id="58557at2759"/>
<dbReference type="PROSITE" id="PS51751">
    <property type="entry name" value="EXPERA"/>
    <property type="match status" value="1"/>
</dbReference>
<dbReference type="GO" id="GO:0047750">
    <property type="term" value="F:cholestenol delta-isomerase activity"/>
    <property type="evidence" value="ECO:0007669"/>
    <property type="project" value="InterPro"/>
</dbReference>
<organism evidence="9 10">
    <name type="scientific">Leptobrachium leishanense</name>
    <name type="common">Leishan spiny toad</name>
    <dbReference type="NCBI Taxonomy" id="445787"/>
    <lineage>
        <taxon>Eukaryota</taxon>
        <taxon>Metazoa</taxon>
        <taxon>Chordata</taxon>
        <taxon>Craniata</taxon>
        <taxon>Vertebrata</taxon>
        <taxon>Euteleostomi</taxon>
        <taxon>Amphibia</taxon>
        <taxon>Batrachia</taxon>
        <taxon>Anura</taxon>
        <taxon>Pelobatoidea</taxon>
        <taxon>Megophryidae</taxon>
        <taxon>Leptobrachium</taxon>
    </lineage>
</organism>
<keyword evidence="3 6" id="KW-0812">Transmembrane</keyword>
<reference evidence="9" key="2">
    <citation type="submission" date="2025-09" db="UniProtKB">
        <authorList>
            <consortium name="Ensembl"/>
        </authorList>
    </citation>
    <scope>IDENTIFICATION</scope>
</reference>
<dbReference type="InterPro" id="IPR007905">
    <property type="entry name" value="EBP"/>
</dbReference>
<dbReference type="PANTHER" id="PTHR14207:SF1">
    <property type="entry name" value="EMOPAMIL-BINDING PROTEIN-LIKE"/>
    <property type="match status" value="1"/>
</dbReference>
<feature type="transmembrane region" description="Helical" evidence="7">
    <location>
        <begin position="138"/>
        <end position="156"/>
    </location>
</feature>